<sequence length="190" mass="21485">MGIGQSAINKGYISENDAAKICESTYFTEKQINILATLFRKMTMKFHVDLETFCTTLNIENKEIGEILYNIVDSDGSGNINFIEFVQGLNIFHPAAPFKEKAKMCFQAYDRDGSGLVSKDEILKVLKISLRNNDLIDFEDAKVDQLANQLDKEYSRNNTGELSYTEFYNMVQNAPGVIESFDLDIDTLFG</sequence>
<dbReference type="InterPro" id="IPR011992">
    <property type="entry name" value="EF-hand-dom_pair"/>
</dbReference>
<dbReference type="Gene3D" id="1.10.238.10">
    <property type="entry name" value="EF-hand"/>
    <property type="match status" value="1"/>
</dbReference>
<evidence type="ECO:0000313" key="4">
    <source>
        <dbReference type="EMBL" id="EAX86743.1"/>
    </source>
</evidence>
<reference evidence="4" key="1">
    <citation type="submission" date="2006-10" db="EMBL/GenBank/DDBJ databases">
        <authorList>
            <person name="Amadeo P."/>
            <person name="Zhao Q."/>
            <person name="Wortman J."/>
            <person name="Fraser-Liggett C."/>
            <person name="Carlton J."/>
        </authorList>
    </citation>
    <scope>NUCLEOTIDE SEQUENCE</scope>
    <source>
        <strain evidence="4">G3</strain>
    </source>
</reference>
<dbReference type="SUPFAM" id="SSF47473">
    <property type="entry name" value="EF-hand"/>
    <property type="match status" value="1"/>
</dbReference>
<proteinExistence type="predicted"/>
<dbReference type="InterPro" id="IPR045198">
    <property type="entry name" value="CNBL1-10"/>
</dbReference>
<dbReference type="Pfam" id="PF13499">
    <property type="entry name" value="EF-hand_7"/>
    <property type="match status" value="1"/>
</dbReference>
<dbReference type="GO" id="GO:0019900">
    <property type="term" value="F:kinase binding"/>
    <property type="evidence" value="ECO:0007669"/>
    <property type="project" value="InterPro"/>
</dbReference>
<evidence type="ECO:0000313" key="5">
    <source>
        <dbReference type="Proteomes" id="UP000001542"/>
    </source>
</evidence>
<dbReference type="EMBL" id="DS114579">
    <property type="protein sequence ID" value="EAX86743.1"/>
    <property type="molecule type" value="Genomic_DNA"/>
</dbReference>
<dbReference type="Proteomes" id="UP000001542">
    <property type="component" value="Unassembled WGS sequence"/>
</dbReference>
<keyword evidence="1" id="KW-0677">Repeat</keyword>
<dbReference type="eggNOG" id="KOG0039">
    <property type="taxonomic scope" value="Eukaryota"/>
</dbReference>
<dbReference type="GO" id="GO:0005509">
    <property type="term" value="F:calcium ion binding"/>
    <property type="evidence" value="ECO:0007669"/>
    <property type="project" value="InterPro"/>
</dbReference>
<evidence type="ECO:0000256" key="2">
    <source>
        <dbReference type="ARBA" id="ARBA00022837"/>
    </source>
</evidence>
<name>A2G7X5_TRIV3</name>
<keyword evidence="5" id="KW-1185">Reference proteome</keyword>
<dbReference type="SMART" id="SM00054">
    <property type="entry name" value="EFh"/>
    <property type="match status" value="3"/>
</dbReference>
<evidence type="ECO:0000259" key="3">
    <source>
        <dbReference type="PROSITE" id="PS50222"/>
    </source>
</evidence>
<dbReference type="SMR" id="A2G7X5"/>
<dbReference type="PANTHER" id="PTHR23056">
    <property type="entry name" value="CALCINEURIN B"/>
    <property type="match status" value="1"/>
</dbReference>
<dbReference type="PROSITE" id="PS00018">
    <property type="entry name" value="EF_HAND_1"/>
    <property type="match status" value="2"/>
</dbReference>
<protein>
    <submittedName>
        <fullName evidence="4">EF hand family protein</fullName>
    </submittedName>
</protein>
<accession>A2G7X5</accession>
<dbReference type="VEuPathDB" id="TrichDB:TVAG_479340"/>
<keyword evidence="2" id="KW-0106">Calcium</keyword>
<dbReference type="InterPro" id="IPR018247">
    <property type="entry name" value="EF_Hand_1_Ca_BS"/>
</dbReference>
<feature type="domain" description="EF-hand" evidence="3">
    <location>
        <begin position="97"/>
        <end position="132"/>
    </location>
</feature>
<organism evidence="4 5">
    <name type="scientific">Trichomonas vaginalis (strain ATCC PRA-98 / G3)</name>
    <dbReference type="NCBI Taxonomy" id="412133"/>
    <lineage>
        <taxon>Eukaryota</taxon>
        <taxon>Metamonada</taxon>
        <taxon>Parabasalia</taxon>
        <taxon>Trichomonadida</taxon>
        <taxon>Trichomonadidae</taxon>
        <taxon>Trichomonas</taxon>
    </lineage>
</organism>
<dbReference type="InterPro" id="IPR002048">
    <property type="entry name" value="EF_hand_dom"/>
</dbReference>
<dbReference type="RefSeq" id="XP_001299673.1">
    <property type="nucleotide sequence ID" value="XM_001299672.1"/>
</dbReference>
<gene>
    <name evidence="4" type="ORF">TVAG_479340</name>
</gene>
<feature type="domain" description="EF-hand" evidence="3">
    <location>
        <begin position="60"/>
        <end position="95"/>
    </location>
</feature>
<reference evidence="4" key="2">
    <citation type="journal article" date="2007" name="Science">
        <title>Draft genome sequence of the sexually transmitted pathogen Trichomonas vaginalis.</title>
        <authorList>
            <person name="Carlton J.M."/>
            <person name="Hirt R.P."/>
            <person name="Silva J.C."/>
            <person name="Delcher A.L."/>
            <person name="Schatz M."/>
            <person name="Zhao Q."/>
            <person name="Wortman J.R."/>
            <person name="Bidwell S.L."/>
            <person name="Alsmark U.C.M."/>
            <person name="Besteiro S."/>
            <person name="Sicheritz-Ponten T."/>
            <person name="Noel C.J."/>
            <person name="Dacks J.B."/>
            <person name="Foster P.G."/>
            <person name="Simillion C."/>
            <person name="Van de Peer Y."/>
            <person name="Miranda-Saavedra D."/>
            <person name="Barton G.J."/>
            <person name="Westrop G.D."/>
            <person name="Mueller S."/>
            <person name="Dessi D."/>
            <person name="Fiori P.L."/>
            <person name="Ren Q."/>
            <person name="Paulsen I."/>
            <person name="Zhang H."/>
            <person name="Bastida-Corcuera F.D."/>
            <person name="Simoes-Barbosa A."/>
            <person name="Brown M.T."/>
            <person name="Hayes R.D."/>
            <person name="Mukherjee M."/>
            <person name="Okumura C.Y."/>
            <person name="Schneider R."/>
            <person name="Smith A.J."/>
            <person name="Vanacova S."/>
            <person name="Villalvazo M."/>
            <person name="Haas B.J."/>
            <person name="Pertea M."/>
            <person name="Feldblyum T.V."/>
            <person name="Utterback T.R."/>
            <person name="Shu C.L."/>
            <person name="Osoegawa K."/>
            <person name="de Jong P.J."/>
            <person name="Hrdy I."/>
            <person name="Horvathova L."/>
            <person name="Zubacova Z."/>
            <person name="Dolezal P."/>
            <person name="Malik S.B."/>
            <person name="Logsdon J.M. Jr."/>
            <person name="Henze K."/>
            <person name="Gupta A."/>
            <person name="Wang C.C."/>
            <person name="Dunne R.L."/>
            <person name="Upcroft J.A."/>
            <person name="Upcroft P."/>
            <person name="White O."/>
            <person name="Salzberg S.L."/>
            <person name="Tang P."/>
            <person name="Chiu C.-H."/>
            <person name="Lee Y.-S."/>
            <person name="Embley T.M."/>
            <person name="Coombs G.H."/>
            <person name="Mottram J.C."/>
            <person name="Tachezy J."/>
            <person name="Fraser-Liggett C.M."/>
            <person name="Johnson P.J."/>
        </authorList>
    </citation>
    <scope>NUCLEOTIDE SEQUENCE [LARGE SCALE GENOMIC DNA]</scope>
    <source>
        <strain evidence="4">G3</strain>
    </source>
</reference>
<dbReference type="PROSITE" id="PS50222">
    <property type="entry name" value="EF_HAND_2"/>
    <property type="match status" value="2"/>
</dbReference>
<dbReference type="PANTHER" id="PTHR23056:SF110">
    <property type="entry name" value="CALMODULIN"/>
    <property type="match status" value="1"/>
</dbReference>
<dbReference type="OrthoDB" id="191686at2759"/>
<dbReference type="STRING" id="5722.A2G7X5"/>
<evidence type="ECO:0000256" key="1">
    <source>
        <dbReference type="ARBA" id="ARBA00022737"/>
    </source>
</evidence>
<dbReference type="AlphaFoldDB" id="A2G7X5"/>
<dbReference type="GO" id="GO:0019722">
    <property type="term" value="P:calcium-mediated signaling"/>
    <property type="evidence" value="ECO:0007669"/>
    <property type="project" value="InterPro"/>
</dbReference>
<dbReference type="KEGG" id="tva:4744391"/>
<dbReference type="InParanoid" id="A2G7X5"/>
<dbReference type="VEuPathDB" id="TrichDB:TVAGG3_0700150"/>